<accession>A0A557SRG4</accession>
<keyword evidence="2" id="KW-1185">Reference proteome</keyword>
<name>A0A557SRG4_9ARCH</name>
<dbReference type="EMBL" id="VOAH01000018">
    <property type="protein sequence ID" value="TVP39196.1"/>
    <property type="molecule type" value="Genomic_DNA"/>
</dbReference>
<organism evidence="1 2">
    <name type="scientific">Candidatus Nitrosocosmicus arcticus</name>
    <dbReference type="NCBI Taxonomy" id="2035267"/>
    <lineage>
        <taxon>Archaea</taxon>
        <taxon>Nitrososphaerota</taxon>
        <taxon>Nitrososphaeria</taxon>
        <taxon>Nitrososphaerales</taxon>
        <taxon>Nitrososphaeraceae</taxon>
        <taxon>Candidatus Nitrosocosmicus</taxon>
    </lineage>
</organism>
<dbReference type="AlphaFoldDB" id="A0A557SRG4"/>
<dbReference type="Proteomes" id="UP000315289">
    <property type="component" value="Unassembled WGS sequence"/>
</dbReference>
<comment type="caution">
    <text evidence="1">The sequence shown here is derived from an EMBL/GenBank/DDBJ whole genome shotgun (WGS) entry which is preliminary data.</text>
</comment>
<evidence type="ECO:0000313" key="2">
    <source>
        <dbReference type="Proteomes" id="UP000315289"/>
    </source>
</evidence>
<evidence type="ECO:0000313" key="1">
    <source>
        <dbReference type="EMBL" id="TVP39196.1"/>
    </source>
</evidence>
<sequence>MHGNLIVMIIVFLFSLLFAFHAYHFKAFSQSDATSSIVKNDSWISERNNLNMTIKLEPVVPVIDETTKISFEVTYLDNSKPFEDLNTRVTITDHDGRLYKFENKLVPVIDGQFSVNYIFPDDGEHRIILQLYKNTTPFTVSSFDLVIPHSTLPSENNGMLKPLVEFFNSFL</sequence>
<reference evidence="1 2" key="1">
    <citation type="journal article" date="2019" name="Front. Microbiol.">
        <title>Ammonia Oxidation by the Arctic Terrestrial Thaumarchaeote Candidatus Nitrosocosmicus arcticus Is Stimulated by Increasing Temperatures.</title>
        <authorList>
            <person name="Alves R.J.E."/>
            <person name="Kerou M."/>
            <person name="Zappe A."/>
            <person name="Bittner R."/>
            <person name="Abby S.S."/>
            <person name="Schmidt H.A."/>
            <person name="Pfeifer K."/>
            <person name="Schleper C."/>
        </authorList>
    </citation>
    <scope>NUCLEOTIDE SEQUENCE [LARGE SCALE GENOMIC DNA]</scope>
    <source>
        <strain evidence="1 2">Kfb</strain>
    </source>
</reference>
<proteinExistence type="predicted"/>
<gene>
    <name evidence="1" type="ORF">NARC_180007</name>
</gene>
<protein>
    <submittedName>
        <fullName evidence="1">Uncharacterized protein</fullName>
    </submittedName>
</protein>